<sequence>EGVAVAADAVVCWIREGVESAMNRFNGPPAPSRQDESSSSPAGPAERQSEETSR</sequence>
<protein>
    <submittedName>
        <fullName evidence="2">Uncharacterized protein</fullName>
    </submittedName>
</protein>
<evidence type="ECO:0000256" key="1">
    <source>
        <dbReference type="SAM" id="MobiDB-lite"/>
    </source>
</evidence>
<organism evidence="2">
    <name type="scientific">marine sediment metagenome</name>
    <dbReference type="NCBI Taxonomy" id="412755"/>
    <lineage>
        <taxon>unclassified sequences</taxon>
        <taxon>metagenomes</taxon>
        <taxon>ecological metagenomes</taxon>
    </lineage>
</organism>
<dbReference type="EMBL" id="BARS01024238">
    <property type="protein sequence ID" value="GAG05560.1"/>
    <property type="molecule type" value="Genomic_DNA"/>
</dbReference>
<feature type="non-terminal residue" evidence="2">
    <location>
        <position position="1"/>
    </location>
</feature>
<gene>
    <name evidence="2" type="ORF">S01H1_38499</name>
</gene>
<comment type="caution">
    <text evidence="2">The sequence shown here is derived from an EMBL/GenBank/DDBJ whole genome shotgun (WGS) entry which is preliminary data.</text>
</comment>
<reference evidence="2" key="1">
    <citation type="journal article" date="2014" name="Front. Microbiol.">
        <title>High frequency of phylogenetically diverse reductive dehalogenase-homologous genes in deep subseafloor sedimentary metagenomes.</title>
        <authorList>
            <person name="Kawai M."/>
            <person name="Futagami T."/>
            <person name="Toyoda A."/>
            <person name="Takaki Y."/>
            <person name="Nishi S."/>
            <person name="Hori S."/>
            <person name="Arai W."/>
            <person name="Tsubouchi T."/>
            <person name="Morono Y."/>
            <person name="Uchiyama I."/>
            <person name="Ito T."/>
            <person name="Fujiyama A."/>
            <person name="Inagaki F."/>
            <person name="Takami H."/>
        </authorList>
    </citation>
    <scope>NUCLEOTIDE SEQUENCE</scope>
    <source>
        <strain evidence="2">Expedition CK06-06</strain>
    </source>
</reference>
<dbReference type="AlphaFoldDB" id="X0UIY9"/>
<evidence type="ECO:0000313" key="2">
    <source>
        <dbReference type="EMBL" id="GAG05560.1"/>
    </source>
</evidence>
<proteinExistence type="predicted"/>
<name>X0UIY9_9ZZZZ</name>
<feature type="region of interest" description="Disordered" evidence="1">
    <location>
        <begin position="22"/>
        <end position="54"/>
    </location>
</feature>
<accession>X0UIY9</accession>